<evidence type="ECO:0000256" key="2">
    <source>
        <dbReference type="ARBA" id="ARBA00004496"/>
    </source>
</evidence>
<dbReference type="PANTHER" id="PTHR34265">
    <property type="entry name" value="TYPE III PANTOTHENATE KINASE"/>
    <property type="match status" value="1"/>
</dbReference>
<comment type="similarity">
    <text evidence="11">Belongs to the type III pantothenate kinase family.</text>
</comment>
<accession>A0A382XB99</accession>
<proteinExistence type="inferred from homology"/>
<organism evidence="13">
    <name type="scientific">marine metagenome</name>
    <dbReference type="NCBI Taxonomy" id="408172"/>
    <lineage>
        <taxon>unclassified sequences</taxon>
        <taxon>metagenomes</taxon>
        <taxon>ecological metagenomes</taxon>
    </lineage>
</organism>
<dbReference type="SUPFAM" id="SSF53067">
    <property type="entry name" value="Actin-like ATPase domain"/>
    <property type="match status" value="2"/>
</dbReference>
<evidence type="ECO:0000313" key="13">
    <source>
        <dbReference type="EMBL" id="SVD68253.1"/>
    </source>
</evidence>
<dbReference type="GO" id="GO:0005524">
    <property type="term" value="F:ATP binding"/>
    <property type="evidence" value="ECO:0007669"/>
    <property type="project" value="UniProtKB-KW"/>
</dbReference>
<dbReference type="GO" id="GO:0015937">
    <property type="term" value="P:coenzyme A biosynthetic process"/>
    <property type="evidence" value="ECO:0007669"/>
    <property type="project" value="UniProtKB-KW"/>
</dbReference>
<protein>
    <recommendedName>
        <fullName evidence="12">Type III pantothenate kinase</fullName>
    </recommendedName>
</protein>
<dbReference type="HAMAP" id="MF_01274">
    <property type="entry name" value="Pantothen_kinase_3"/>
    <property type="match status" value="1"/>
</dbReference>
<evidence type="ECO:0000256" key="10">
    <source>
        <dbReference type="ARBA" id="ARBA00022993"/>
    </source>
</evidence>
<sequence length="250" mass="28375">MIVIDIGNTDIVIGIYTKHKLDKTLRFNTKSKNTIRLIKLRFTNRYIHQLKIKHKICILSSVVPEINNKIKSLFKSLKFKVLNITTNNIPFDIQFNYQPKELGSDRIANTLAAIKKYGNNCLIIDFGTATTFDVIKNNKYEGGVIAPGIDISHNALVRHASKLKKISIIRTKSLIGNNTKDSMQSGFYWGYISLINGVIDKIIKQQRFKPTIILTGGLANIFKKEISQKTEYEPNLTLNGLYLIGKIKYA</sequence>
<dbReference type="InterPro" id="IPR043129">
    <property type="entry name" value="ATPase_NBD"/>
</dbReference>
<dbReference type="NCBIfam" id="TIGR00671">
    <property type="entry name" value="baf"/>
    <property type="match status" value="1"/>
</dbReference>
<keyword evidence="7" id="KW-0418">Kinase</keyword>
<evidence type="ECO:0000256" key="9">
    <source>
        <dbReference type="ARBA" id="ARBA00022958"/>
    </source>
</evidence>
<dbReference type="InterPro" id="IPR004619">
    <property type="entry name" value="Type_III_PanK"/>
</dbReference>
<dbReference type="Gene3D" id="3.30.420.40">
    <property type="match status" value="2"/>
</dbReference>
<evidence type="ECO:0000256" key="3">
    <source>
        <dbReference type="ARBA" id="ARBA00011738"/>
    </source>
</evidence>
<evidence type="ECO:0000256" key="6">
    <source>
        <dbReference type="ARBA" id="ARBA00022741"/>
    </source>
</evidence>
<reference evidence="13" key="1">
    <citation type="submission" date="2018-05" db="EMBL/GenBank/DDBJ databases">
        <authorList>
            <person name="Lanie J.A."/>
            <person name="Ng W.-L."/>
            <person name="Kazmierczak K.M."/>
            <person name="Andrzejewski T.M."/>
            <person name="Davidsen T.M."/>
            <person name="Wayne K.J."/>
            <person name="Tettelin H."/>
            <person name="Glass J.I."/>
            <person name="Rusch D."/>
            <person name="Podicherti R."/>
            <person name="Tsui H.-C.T."/>
            <person name="Winkler M.E."/>
        </authorList>
    </citation>
    <scope>NUCLEOTIDE SEQUENCE</scope>
</reference>
<evidence type="ECO:0000256" key="5">
    <source>
        <dbReference type="ARBA" id="ARBA00022679"/>
    </source>
</evidence>
<evidence type="ECO:0000256" key="7">
    <source>
        <dbReference type="ARBA" id="ARBA00022777"/>
    </source>
</evidence>
<keyword evidence="5" id="KW-0808">Transferase</keyword>
<comment type="subunit">
    <text evidence="3">Homodimer.</text>
</comment>
<comment type="cofactor">
    <cofactor evidence="1">
        <name>K(+)</name>
        <dbReference type="ChEBI" id="CHEBI:29103"/>
    </cofactor>
</comment>
<evidence type="ECO:0000256" key="12">
    <source>
        <dbReference type="ARBA" id="ARBA00040883"/>
    </source>
</evidence>
<evidence type="ECO:0000256" key="1">
    <source>
        <dbReference type="ARBA" id="ARBA00001958"/>
    </source>
</evidence>
<keyword evidence="8" id="KW-0067">ATP-binding</keyword>
<evidence type="ECO:0000256" key="11">
    <source>
        <dbReference type="ARBA" id="ARBA00038036"/>
    </source>
</evidence>
<keyword evidence="9" id="KW-0630">Potassium</keyword>
<dbReference type="EMBL" id="UINC01166346">
    <property type="protein sequence ID" value="SVD68253.1"/>
    <property type="molecule type" value="Genomic_DNA"/>
</dbReference>
<keyword evidence="6" id="KW-0547">Nucleotide-binding</keyword>
<dbReference type="PANTHER" id="PTHR34265:SF1">
    <property type="entry name" value="TYPE III PANTOTHENATE KINASE"/>
    <property type="match status" value="1"/>
</dbReference>
<gene>
    <name evidence="13" type="ORF">METZ01_LOCUS421107</name>
</gene>
<evidence type="ECO:0000256" key="4">
    <source>
        <dbReference type="ARBA" id="ARBA00022490"/>
    </source>
</evidence>
<name>A0A382XB99_9ZZZZ</name>
<dbReference type="CDD" id="cd24015">
    <property type="entry name" value="ASKHA_NBD_PanK-III"/>
    <property type="match status" value="1"/>
</dbReference>
<dbReference type="GO" id="GO:0005737">
    <property type="term" value="C:cytoplasm"/>
    <property type="evidence" value="ECO:0007669"/>
    <property type="project" value="UniProtKB-SubCell"/>
</dbReference>
<evidence type="ECO:0000256" key="8">
    <source>
        <dbReference type="ARBA" id="ARBA00022840"/>
    </source>
</evidence>
<dbReference type="Pfam" id="PF03309">
    <property type="entry name" value="Pan_kinase"/>
    <property type="match status" value="1"/>
</dbReference>
<keyword evidence="10" id="KW-0173">Coenzyme A biosynthesis</keyword>
<feature type="non-terminal residue" evidence="13">
    <location>
        <position position="250"/>
    </location>
</feature>
<dbReference type="GO" id="GO:0004594">
    <property type="term" value="F:pantothenate kinase activity"/>
    <property type="evidence" value="ECO:0007669"/>
    <property type="project" value="InterPro"/>
</dbReference>
<dbReference type="AlphaFoldDB" id="A0A382XB99"/>
<comment type="subcellular location">
    <subcellularLocation>
        <location evidence="2">Cytoplasm</location>
    </subcellularLocation>
</comment>
<keyword evidence="4" id="KW-0963">Cytoplasm</keyword>